<protein>
    <recommendedName>
        <fullName evidence="12">C2 domain-containing protein</fullName>
    </recommendedName>
</protein>
<organism evidence="13">
    <name type="scientific">Picea sitchensis</name>
    <name type="common">Sitka spruce</name>
    <name type="synonym">Pinus sitchensis</name>
    <dbReference type="NCBI Taxonomy" id="3332"/>
    <lineage>
        <taxon>Eukaryota</taxon>
        <taxon>Viridiplantae</taxon>
        <taxon>Streptophyta</taxon>
        <taxon>Embryophyta</taxon>
        <taxon>Tracheophyta</taxon>
        <taxon>Spermatophyta</taxon>
        <taxon>Pinopsida</taxon>
        <taxon>Pinidae</taxon>
        <taxon>Conifers I</taxon>
        <taxon>Pinales</taxon>
        <taxon>Pinaceae</taxon>
        <taxon>Picea</taxon>
    </lineage>
</organism>
<evidence type="ECO:0000256" key="3">
    <source>
        <dbReference type="ARBA" id="ARBA00022468"/>
    </source>
</evidence>
<dbReference type="SUPFAM" id="SSF49562">
    <property type="entry name" value="C2 domain (Calcium/lipid-binding domain, CaLB)"/>
    <property type="match status" value="1"/>
</dbReference>
<dbReference type="PANTHER" id="PTHR45933">
    <property type="entry name" value="PROTEIN C2-DOMAIN ABA-RELATED 4"/>
    <property type="match status" value="1"/>
</dbReference>
<keyword evidence="5" id="KW-0938">Abscisic acid signaling pathway</keyword>
<keyword evidence="7" id="KW-0106">Calcium</keyword>
<comment type="subcellular location">
    <subcellularLocation>
        <location evidence="2">Cell membrane</location>
    </subcellularLocation>
    <subcellularLocation>
        <location evidence="1">Nucleus</location>
    </subcellularLocation>
</comment>
<comment type="similarity">
    <text evidence="11">Belongs to the plant CAR protein family.</text>
</comment>
<feature type="domain" description="C2" evidence="12">
    <location>
        <begin position="1"/>
        <end position="77"/>
    </location>
</feature>
<keyword evidence="9" id="KW-0472">Membrane</keyword>
<sequence length="126" mass="14681">MGELKVRVKKTGVKKRNLNPVWDEEHTFTIASVSDHDRYLLTVEVWDEDRFTRDDFMGRAEIDLKPLFQEEEGKKVVAKSNNNFLEKDSNILKHEDGRRAQEVCLKLRGVHSGLLDLNLEYKKPAL</sequence>
<dbReference type="GO" id="GO:0005096">
    <property type="term" value="F:GTPase activator activity"/>
    <property type="evidence" value="ECO:0007669"/>
    <property type="project" value="UniProtKB-KW"/>
</dbReference>
<dbReference type="GO" id="GO:0008289">
    <property type="term" value="F:lipid binding"/>
    <property type="evidence" value="ECO:0007669"/>
    <property type="project" value="UniProtKB-KW"/>
</dbReference>
<dbReference type="AlphaFoldDB" id="A9NSH0"/>
<reference evidence="13" key="1">
    <citation type="journal article" date="2008" name="BMC Genomics">
        <title>A conifer genomics resource of 200,000 spruce (Picea spp.) ESTs and 6,464 high-quality, sequence-finished full-length cDNAs for Sitka spruce (Picea sitchensis).</title>
        <authorList>
            <person name="Ralph S.G."/>
            <person name="Chun H.J."/>
            <person name="Kolosova N."/>
            <person name="Cooper D."/>
            <person name="Oddy C."/>
            <person name="Ritland C.E."/>
            <person name="Kirkpatrick R."/>
            <person name="Moore R."/>
            <person name="Barber S."/>
            <person name="Holt R.A."/>
            <person name="Jones S.J."/>
            <person name="Marra M.A."/>
            <person name="Douglas C.J."/>
            <person name="Ritland K."/>
            <person name="Bohlmann J."/>
        </authorList>
    </citation>
    <scope>NUCLEOTIDE SEQUENCE</scope>
    <source>
        <tissue evidence="13">Green portion of the leader tissue</tissue>
    </source>
</reference>
<evidence type="ECO:0000256" key="4">
    <source>
        <dbReference type="ARBA" id="ARBA00022475"/>
    </source>
</evidence>
<proteinExistence type="evidence at transcript level"/>
<evidence type="ECO:0000256" key="7">
    <source>
        <dbReference type="ARBA" id="ARBA00022837"/>
    </source>
</evidence>
<dbReference type="GO" id="GO:0046872">
    <property type="term" value="F:metal ion binding"/>
    <property type="evidence" value="ECO:0007669"/>
    <property type="project" value="UniProtKB-KW"/>
</dbReference>
<keyword evidence="4" id="KW-1003">Cell membrane</keyword>
<dbReference type="Pfam" id="PF00168">
    <property type="entry name" value="C2"/>
    <property type="match status" value="1"/>
</dbReference>
<evidence type="ECO:0000256" key="8">
    <source>
        <dbReference type="ARBA" id="ARBA00023121"/>
    </source>
</evidence>
<dbReference type="Gene3D" id="2.60.40.150">
    <property type="entry name" value="C2 domain"/>
    <property type="match status" value="1"/>
</dbReference>
<dbReference type="GO" id="GO:0009738">
    <property type="term" value="P:abscisic acid-activated signaling pathway"/>
    <property type="evidence" value="ECO:0007669"/>
    <property type="project" value="UniProtKB-KW"/>
</dbReference>
<dbReference type="PANTHER" id="PTHR45933:SF5">
    <property type="entry name" value="PROTEIN C2-DOMAIN ABA-RELATED 4"/>
    <property type="match status" value="1"/>
</dbReference>
<dbReference type="EMBL" id="EF084259">
    <property type="protein sequence ID" value="ABK23581.1"/>
    <property type="molecule type" value="mRNA"/>
</dbReference>
<evidence type="ECO:0000256" key="9">
    <source>
        <dbReference type="ARBA" id="ARBA00023136"/>
    </source>
</evidence>
<accession>A9NSH0</accession>
<evidence type="ECO:0000313" key="13">
    <source>
        <dbReference type="EMBL" id="ABK23581.1"/>
    </source>
</evidence>
<dbReference type="SMART" id="SM00239">
    <property type="entry name" value="C2"/>
    <property type="match status" value="1"/>
</dbReference>
<keyword evidence="8" id="KW-0446">Lipid-binding</keyword>
<dbReference type="PROSITE" id="PS50004">
    <property type="entry name" value="C2"/>
    <property type="match status" value="1"/>
</dbReference>
<dbReference type="InterPro" id="IPR035892">
    <property type="entry name" value="C2_domain_sf"/>
</dbReference>
<evidence type="ECO:0000256" key="2">
    <source>
        <dbReference type="ARBA" id="ARBA00004236"/>
    </source>
</evidence>
<evidence type="ECO:0000256" key="10">
    <source>
        <dbReference type="ARBA" id="ARBA00023242"/>
    </source>
</evidence>
<dbReference type="InterPro" id="IPR000008">
    <property type="entry name" value="C2_dom"/>
</dbReference>
<evidence type="ECO:0000259" key="12">
    <source>
        <dbReference type="PROSITE" id="PS50004"/>
    </source>
</evidence>
<evidence type="ECO:0000256" key="5">
    <source>
        <dbReference type="ARBA" id="ARBA00022682"/>
    </source>
</evidence>
<dbReference type="GO" id="GO:0005886">
    <property type="term" value="C:plasma membrane"/>
    <property type="evidence" value="ECO:0007669"/>
    <property type="project" value="UniProtKB-SubCell"/>
</dbReference>
<evidence type="ECO:0000256" key="1">
    <source>
        <dbReference type="ARBA" id="ARBA00004123"/>
    </source>
</evidence>
<evidence type="ECO:0000256" key="6">
    <source>
        <dbReference type="ARBA" id="ARBA00022723"/>
    </source>
</evidence>
<dbReference type="GO" id="GO:0005634">
    <property type="term" value="C:nucleus"/>
    <property type="evidence" value="ECO:0007669"/>
    <property type="project" value="UniProtKB-SubCell"/>
</dbReference>
<dbReference type="InterPro" id="IPR044562">
    <property type="entry name" value="CAR1-11"/>
</dbReference>
<keyword evidence="3" id="KW-0343">GTPase activation</keyword>
<keyword evidence="6" id="KW-0479">Metal-binding</keyword>
<keyword evidence="10" id="KW-0539">Nucleus</keyword>
<evidence type="ECO:0000256" key="11">
    <source>
        <dbReference type="ARBA" id="ARBA00024037"/>
    </source>
</evidence>
<name>A9NSH0_PICSI</name>